<proteinExistence type="predicted"/>
<keyword evidence="1" id="KW-0805">Transcription regulation</keyword>
<dbReference type="EMBL" id="AODG01000004">
    <property type="protein sequence ID" value="EUJ30005.1"/>
    <property type="molecule type" value="Genomic_DNA"/>
</dbReference>
<dbReference type="Proteomes" id="UP000019251">
    <property type="component" value="Unassembled WGS sequence"/>
</dbReference>
<comment type="function">
    <text evidence="1">Regulates expression of the glpD operon. In the presence of glycerol 3-phosphate (G3P) causes antitermination of transcription of glpD at the inverted repeat of the leader region to enhance its transcription. Binds and stabilizes glpD leader mRNA.</text>
</comment>
<keyword evidence="1" id="KW-0804">Transcription</keyword>
<dbReference type="AlphaFoldDB" id="A0A829R9I0"/>
<dbReference type="RefSeq" id="WP_036104163.1">
    <property type="nucleotide sequence ID" value="NZ_AODG01000004.1"/>
</dbReference>
<dbReference type="Pfam" id="PF04309">
    <property type="entry name" value="G3P_antiterm"/>
    <property type="match status" value="1"/>
</dbReference>
<protein>
    <recommendedName>
        <fullName evidence="1">Glycerol uptake operon antiterminator regulatory protein</fullName>
    </recommendedName>
</protein>
<dbReference type="GO" id="GO:0006071">
    <property type="term" value="P:glycerol metabolic process"/>
    <property type="evidence" value="ECO:0007669"/>
    <property type="project" value="UniProtKB-UniRule"/>
</dbReference>
<gene>
    <name evidence="2" type="ORF">LMUR_02902</name>
</gene>
<evidence type="ECO:0000313" key="2">
    <source>
        <dbReference type="EMBL" id="EUJ30005.1"/>
    </source>
</evidence>
<accession>A0A829R9I0</accession>
<keyword evidence="1" id="KW-0694">RNA-binding</keyword>
<organism evidence="2 3">
    <name type="scientific">Listeria grayi FSL F6-1183</name>
    <dbReference type="NCBI Taxonomy" id="1265827"/>
    <lineage>
        <taxon>Bacteria</taxon>
        <taxon>Bacillati</taxon>
        <taxon>Bacillota</taxon>
        <taxon>Bacilli</taxon>
        <taxon>Bacillales</taxon>
        <taxon>Listeriaceae</taxon>
        <taxon>Listeria</taxon>
    </lineage>
</organism>
<dbReference type="GO" id="GO:0001072">
    <property type="term" value="F:transcription antitermination factor activity, RNA binding"/>
    <property type="evidence" value="ECO:0007669"/>
    <property type="project" value="TreeGrafter"/>
</dbReference>
<dbReference type="PANTHER" id="PTHR35787">
    <property type="entry name" value="GLYCEROL UPTAKE OPERON ANTITERMINATOR REGULATORY PROTEIN"/>
    <property type="match status" value="1"/>
</dbReference>
<sequence>MFGQQKIIPAAHQERDIEKIIALDGEYLVMLETHIAQLKSLVNLAKSANKKVILHADLINGLKNDDYGAEYLCQEIRPAGIVSTRSNVVIKAKQQHIIAIQRLFTIDSSAYTKGIAMIEKTNPDAIELLPGILPNQIARMKAMMNIPLIAGGLIETEEQVNDALENGAIAITTSNKKLWNL</sequence>
<evidence type="ECO:0000313" key="3">
    <source>
        <dbReference type="Proteomes" id="UP000019251"/>
    </source>
</evidence>
<evidence type="ECO:0000256" key="1">
    <source>
        <dbReference type="PIRNR" id="PIRNR016897"/>
    </source>
</evidence>
<reference evidence="2 3" key="1">
    <citation type="submission" date="2012-12" db="EMBL/GenBank/DDBJ databases">
        <title>Novel taxa of Listeriaceae from agricultural environments in the United States.</title>
        <authorList>
            <person name="den Bakker H.C."/>
            <person name="Allred A."/>
            <person name="Warchocki S."/>
            <person name="Wright E.M."/>
            <person name="Burrell A."/>
            <person name="Nightingale K.K."/>
            <person name="Kephart D."/>
            <person name="Wiedmann M."/>
        </authorList>
    </citation>
    <scope>NUCLEOTIDE SEQUENCE [LARGE SCALE GENOMIC DNA]</scope>
    <source>
        <strain evidence="2 3">FSL F6-1183</strain>
    </source>
</reference>
<dbReference type="GO" id="GO:0045893">
    <property type="term" value="P:positive regulation of DNA-templated transcription"/>
    <property type="evidence" value="ECO:0007669"/>
    <property type="project" value="TreeGrafter"/>
</dbReference>
<dbReference type="PIRSF" id="PIRSF016897">
    <property type="entry name" value="GlpP"/>
    <property type="match status" value="1"/>
</dbReference>
<dbReference type="SUPFAM" id="SSF110391">
    <property type="entry name" value="GlpP-like"/>
    <property type="match status" value="1"/>
</dbReference>
<name>A0A829R9I0_LISGR</name>
<comment type="caution">
    <text evidence="2">The sequence shown here is derived from an EMBL/GenBank/DDBJ whole genome shotgun (WGS) entry which is preliminary data.</text>
</comment>
<dbReference type="PANTHER" id="PTHR35787:SF1">
    <property type="entry name" value="GLYCEROL UPTAKE OPERON ANTITERMINATOR REGULATORY PROTEIN"/>
    <property type="match status" value="1"/>
</dbReference>
<keyword evidence="1" id="KW-0319">Glycerol metabolism</keyword>
<dbReference type="InterPro" id="IPR006699">
    <property type="entry name" value="GlpP"/>
</dbReference>
<dbReference type="Gene3D" id="3.20.20.70">
    <property type="entry name" value="Aldolase class I"/>
    <property type="match status" value="1"/>
</dbReference>
<dbReference type="InterPro" id="IPR013785">
    <property type="entry name" value="Aldolase_TIM"/>
</dbReference>
<dbReference type="GO" id="GO:0003723">
    <property type="term" value="F:RNA binding"/>
    <property type="evidence" value="ECO:0007669"/>
    <property type="project" value="UniProtKB-KW"/>
</dbReference>